<dbReference type="GO" id="GO:0016491">
    <property type="term" value="F:oxidoreductase activity"/>
    <property type="evidence" value="ECO:0007669"/>
    <property type="project" value="InterPro"/>
</dbReference>
<gene>
    <name evidence="2" type="ORF">ML462_09365</name>
</gene>
<dbReference type="AlphaFoldDB" id="A0A9X1V2R1"/>
<reference evidence="2" key="1">
    <citation type="submission" date="2022-03" db="EMBL/GenBank/DDBJ databases">
        <title>Gramella crocea sp. nov., isolated from activated sludge of a seafood processing plant.</title>
        <authorList>
            <person name="Zhang X."/>
        </authorList>
    </citation>
    <scope>NUCLEOTIDE SEQUENCE</scope>
    <source>
        <strain evidence="2">YJ019</strain>
    </source>
</reference>
<comment type="caution">
    <text evidence="2">The sequence shown here is derived from an EMBL/GenBank/DDBJ whole genome shotgun (WGS) entry which is preliminary data.</text>
</comment>
<sequence length="256" mass="30368">MDYFVKKDSIVREIWGKSDTILFIFAGASAEFALNKGVDWLFYTGRLPEDPLGRLFSTVEYARKIVFSPKHEAETAIQKINTIHASVEGSRGKSIPDWAYRDVLFMLIDYSIRSCEILKRPLSYSEKEEVLEVFHRVGKGMHMRELPNSFEDFKSMRKNHLEQHLAYGDFSRELYRQYRKHLGYFRYRLLIETQILICPKTVKKIMFFRKVSVLSPLLFFYRFSRKINLDWLLKSLILPSEYKSQIKSLNHHPNHI</sequence>
<evidence type="ECO:0000259" key="1">
    <source>
        <dbReference type="Pfam" id="PF09995"/>
    </source>
</evidence>
<evidence type="ECO:0000313" key="3">
    <source>
        <dbReference type="Proteomes" id="UP001139226"/>
    </source>
</evidence>
<keyword evidence="3" id="KW-1185">Reference proteome</keyword>
<organism evidence="2 3">
    <name type="scientific">Christiangramia lutea</name>
    <dbReference type="NCBI Taxonomy" id="1607951"/>
    <lineage>
        <taxon>Bacteria</taxon>
        <taxon>Pseudomonadati</taxon>
        <taxon>Bacteroidota</taxon>
        <taxon>Flavobacteriia</taxon>
        <taxon>Flavobacteriales</taxon>
        <taxon>Flavobacteriaceae</taxon>
        <taxon>Christiangramia</taxon>
    </lineage>
</organism>
<feature type="domain" description="ER-bound oxygenase mpaB/mpaB'/Rubber oxygenase catalytic" evidence="1">
    <location>
        <begin position="45"/>
        <end position="182"/>
    </location>
</feature>
<dbReference type="InterPro" id="IPR018713">
    <property type="entry name" value="MPAB/Lcp_cat_dom"/>
</dbReference>
<accession>A0A9X1V2R1</accession>
<dbReference type="Proteomes" id="UP001139226">
    <property type="component" value="Unassembled WGS sequence"/>
</dbReference>
<name>A0A9X1V2R1_9FLAO</name>
<proteinExistence type="predicted"/>
<dbReference type="RefSeq" id="WP_240713559.1">
    <property type="nucleotide sequence ID" value="NZ_JAKVTV010000003.1"/>
</dbReference>
<evidence type="ECO:0000313" key="2">
    <source>
        <dbReference type="EMBL" id="MCH4823382.1"/>
    </source>
</evidence>
<dbReference type="EMBL" id="JAKVTV010000003">
    <property type="protein sequence ID" value="MCH4823382.1"/>
    <property type="molecule type" value="Genomic_DNA"/>
</dbReference>
<protein>
    <submittedName>
        <fullName evidence="2">DUF2236 domain-containing protein</fullName>
    </submittedName>
</protein>
<dbReference type="Pfam" id="PF09995">
    <property type="entry name" value="MPAB_Lcp_cat"/>
    <property type="match status" value="1"/>
</dbReference>